<dbReference type="PANTHER" id="PTHR15462:SF8">
    <property type="entry name" value="SERINE PROTEASE"/>
    <property type="match status" value="1"/>
</dbReference>
<name>A0A150WKJ9_BDEBC</name>
<gene>
    <name evidence="7" type="ORF">AZI85_03270</name>
</gene>
<keyword evidence="3 6" id="KW-0732">Signal</keyword>
<protein>
    <recommendedName>
        <fullName evidence="6">Serine protease</fullName>
        <ecNumber evidence="6">3.4.21.-</ecNumber>
    </recommendedName>
</protein>
<comment type="similarity">
    <text evidence="1 6">Belongs to the peptidase S1B family.</text>
</comment>
<evidence type="ECO:0000256" key="6">
    <source>
        <dbReference type="RuleBase" id="RU004296"/>
    </source>
</evidence>
<dbReference type="Pfam" id="PF13365">
    <property type="entry name" value="Trypsin_2"/>
    <property type="match status" value="1"/>
</dbReference>
<evidence type="ECO:0000256" key="5">
    <source>
        <dbReference type="ARBA" id="ARBA00022825"/>
    </source>
</evidence>
<reference evidence="7 8" key="1">
    <citation type="submission" date="2016-03" db="EMBL/GenBank/DDBJ databases">
        <authorList>
            <person name="Ploux O."/>
        </authorList>
    </citation>
    <scope>NUCLEOTIDE SEQUENCE [LARGE SCALE GENOMIC DNA]</scope>
    <source>
        <strain evidence="7 8">BER2</strain>
    </source>
</reference>
<dbReference type="PROSITE" id="PS00134">
    <property type="entry name" value="TRYPSIN_HIS"/>
    <property type="match status" value="1"/>
</dbReference>
<dbReference type="Proteomes" id="UP000075391">
    <property type="component" value="Unassembled WGS sequence"/>
</dbReference>
<evidence type="ECO:0000256" key="4">
    <source>
        <dbReference type="ARBA" id="ARBA00022801"/>
    </source>
</evidence>
<evidence type="ECO:0000256" key="2">
    <source>
        <dbReference type="ARBA" id="ARBA00022670"/>
    </source>
</evidence>
<evidence type="ECO:0000313" key="8">
    <source>
        <dbReference type="Proteomes" id="UP000075391"/>
    </source>
</evidence>
<organism evidence="7 8">
    <name type="scientific">Bdellovibrio bacteriovorus</name>
    <dbReference type="NCBI Taxonomy" id="959"/>
    <lineage>
        <taxon>Bacteria</taxon>
        <taxon>Pseudomonadati</taxon>
        <taxon>Bdellovibrionota</taxon>
        <taxon>Bdellovibrionia</taxon>
        <taxon>Bdellovibrionales</taxon>
        <taxon>Pseudobdellovibrionaceae</taxon>
        <taxon>Bdellovibrio</taxon>
    </lineage>
</organism>
<accession>A0A150WKJ9</accession>
<evidence type="ECO:0000313" key="7">
    <source>
        <dbReference type="EMBL" id="KYG64454.1"/>
    </source>
</evidence>
<dbReference type="AlphaFoldDB" id="A0A150WKJ9"/>
<keyword evidence="5 6" id="KW-0720">Serine protease</keyword>
<dbReference type="PRINTS" id="PR00839">
    <property type="entry name" value="V8PROTEASE"/>
</dbReference>
<dbReference type="SUPFAM" id="SSF50494">
    <property type="entry name" value="Trypsin-like serine proteases"/>
    <property type="match status" value="1"/>
</dbReference>
<dbReference type="GO" id="GO:0004252">
    <property type="term" value="F:serine-type endopeptidase activity"/>
    <property type="evidence" value="ECO:0007669"/>
    <property type="project" value="InterPro"/>
</dbReference>
<sequence length="286" mass="31266">MRNWAKAFLGIILIQMAGCGFDAAPTSLLDSAKESRSHVIYGADSIKDVSLSTKNSETSVALMTKPMATSLLKHDKVQTVQDVFGFLGLTWVEQPSLAFCSGVLVAPDLVLTAGHCVERIKCENITLVFNYQKESLDPAAMVECKEVVAKKDSLEVGLDYALIRLNKKVESPVAKISKSQRKVGDKIYSLGYPLGSFKKYAEGAVRELWNEPAIIISNLDVFEGNSGSPVFNAETHELIGLLSSGERDFETDSNDPSQDNLKICEEKACMGEFIVPIEKILADLPK</sequence>
<comment type="caution">
    <text evidence="7">The sequence shown here is derived from an EMBL/GenBank/DDBJ whole genome shotgun (WGS) entry which is preliminary data.</text>
</comment>
<evidence type="ECO:0000256" key="1">
    <source>
        <dbReference type="ARBA" id="ARBA00008764"/>
    </source>
</evidence>
<dbReference type="InterPro" id="IPR018114">
    <property type="entry name" value="TRYPSIN_HIS"/>
</dbReference>
<dbReference type="PANTHER" id="PTHR15462">
    <property type="entry name" value="SERINE PROTEASE"/>
    <property type="match status" value="1"/>
</dbReference>
<dbReference type="InterPro" id="IPR009003">
    <property type="entry name" value="Peptidase_S1_PA"/>
</dbReference>
<dbReference type="InterPro" id="IPR050966">
    <property type="entry name" value="Glutamyl_endopeptidase"/>
</dbReference>
<feature type="chain" id="PRO_5007358657" description="Serine protease" evidence="6">
    <location>
        <begin position="18"/>
        <end position="286"/>
    </location>
</feature>
<dbReference type="EC" id="3.4.21.-" evidence="6"/>
<dbReference type="RefSeq" id="WP_063243439.1">
    <property type="nucleotide sequence ID" value="NZ_LUKF01000012.1"/>
</dbReference>
<dbReference type="InterPro" id="IPR043504">
    <property type="entry name" value="Peptidase_S1_PA_chymotrypsin"/>
</dbReference>
<keyword evidence="2 6" id="KW-0645">Protease</keyword>
<dbReference type="GO" id="GO:0006508">
    <property type="term" value="P:proteolysis"/>
    <property type="evidence" value="ECO:0007669"/>
    <property type="project" value="UniProtKB-KW"/>
</dbReference>
<evidence type="ECO:0000256" key="3">
    <source>
        <dbReference type="ARBA" id="ARBA00022729"/>
    </source>
</evidence>
<dbReference type="Gene3D" id="2.40.10.10">
    <property type="entry name" value="Trypsin-like serine proteases"/>
    <property type="match status" value="2"/>
</dbReference>
<dbReference type="InterPro" id="IPR008256">
    <property type="entry name" value="Peptidase_S1B"/>
</dbReference>
<proteinExistence type="inferred from homology"/>
<feature type="signal peptide" evidence="6">
    <location>
        <begin position="1"/>
        <end position="17"/>
    </location>
</feature>
<keyword evidence="4 6" id="KW-0378">Hydrolase</keyword>
<dbReference type="EMBL" id="LUKF01000012">
    <property type="protein sequence ID" value="KYG64454.1"/>
    <property type="molecule type" value="Genomic_DNA"/>
</dbReference>
<dbReference type="OrthoDB" id="291346at2"/>